<feature type="transmembrane region" description="Helical" evidence="7">
    <location>
        <begin position="257"/>
        <end position="275"/>
    </location>
</feature>
<evidence type="ECO:0000256" key="1">
    <source>
        <dbReference type="ARBA" id="ARBA00004651"/>
    </source>
</evidence>
<keyword evidence="6 7" id="KW-0472">Membrane</keyword>
<feature type="transmembrane region" description="Helical" evidence="7">
    <location>
        <begin position="222"/>
        <end position="245"/>
    </location>
</feature>
<sequence>MSKKEKVVYKEKINWKKEAALLPGYLIVLIWIAFTAVFLIWILAASLSTAPEIFSGEVFKFATGFHFDNYVRAWQSSNVSVFFMNSLLYSVVTCAVVILIAAPGAYVLSRFGFVGNKQIRLCLVLAMSIPEVMIIMPIYALTAQFHIRGRILLIVLYILIRVPFTTTYLLNFFASLSKSYEEAAAIDGCSPAKTFWQIMLPLVQPALVTVTIFNFLSVWNEFFMALIFATSSDMTPVGVGLLNIVNGMKYTGDQGGLFAAVVIVFLPTFLLYIFLSEKIIAGVTGGGVKG</sequence>
<proteinExistence type="inferred from homology"/>
<feature type="domain" description="ABC transmembrane type-1" evidence="8">
    <location>
        <begin position="83"/>
        <end position="275"/>
    </location>
</feature>
<dbReference type="GO" id="GO:0005886">
    <property type="term" value="C:plasma membrane"/>
    <property type="evidence" value="ECO:0007669"/>
    <property type="project" value="UniProtKB-SubCell"/>
</dbReference>
<evidence type="ECO:0000259" key="8">
    <source>
        <dbReference type="PROSITE" id="PS50928"/>
    </source>
</evidence>
<name>A0A9D2NV99_9FIRM</name>
<dbReference type="PANTHER" id="PTHR32243">
    <property type="entry name" value="MALTOSE TRANSPORT SYSTEM PERMEASE-RELATED"/>
    <property type="match status" value="1"/>
</dbReference>
<accession>A0A9D2NV99</accession>
<evidence type="ECO:0000256" key="3">
    <source>
        <dbReference type="ARBA" id="ARBA00022475"/>
    </source>
</evidence>
<dbReference type="InterPro" id="IPR000515">
    <property type="entry name" value="MetI-like"/>
</dbReference>
<keyword evidence="4 7" id="KW-0812">Transmembrane</keyword>
<comment type="subcellular location">
    <subcellularLocation>
        <location evidence="1 7">Cell membrane</location>
        <topology evidence="1 7">Multi-pass membrane protein</topology>
    </subcellularLocation>
</comment>
<dbReference type="Pfam" id="PF00528">
    <property type="entry name" value="BPD_transp_1"/>
    <property type="match status" value="1"/>
</dbReference>
<dbReference type="PANTHER" id="PTHR32243:SF24">
    <property type="entry name" value="DIACETYLCHITOBIOSE UPTAKE SYSTEM PERMEASE PROTEIN NGCG"/>
    <property type="match status" value="1"/>
</dbReference>
<gene>
    <name evidence="9" type="ORF">H9757_09645</name>
</gene>
<keyword evidence="5 7" id="KW-1133">Transmembrane helix</keyword>
<keyword evidence="3" id="KW-1003">Cell membrane</keyword>
<evidence type="ECO:0000313" key="10">
    <source>
        <dbReference type="Proteomes" id="UP000823894"/>
    </source>
</evidence>
<dbReference type="AlphaFoldDB" id="A0A9D2NV99"/>
<evidence type="ECO:0000313" key="9">
    <source>
        <dbReference type="EMBL" id="HJC39306.1"/>
    </source>
</evidence>
<comment type="caution">
    <text evidence="9">The sequence shown here is derived from an EMBL/GenBank/DDBJ whole genome shotgun (WGS) entry which is preliminary data.</text>
</comment>
<dbReference type="Gene3D" id="1.10.3720.10">
    <property type="entry name" value="MetI-like"/>
    <property type="match status" value="1"/>
</dbReference>
<dbReference type="EMBL" id="DWWK01000153">
    <property type="protein sequence ID" value="HJC39306.1"/>
    <property type="molecule type" value="Genomic_DNA"/>
</dbReference>
<organism evidence="9 10">
    <name type="scientific">Candidatus Mediterraneibacter faecigallinarum</name>
    <dbReference type="NCBI Taxonomy" id="2838669"/>
    <lineage>
        <taxon>Bacteria</taxon>
        <taxon>Bacillati</taxon>
        <taxon>Bacillota</taxon>
        <taxon>Clostridia</taxon>
        <taxon>Lachnospirales</taxon>
        <taxon>Lachnospiraceae</taxon>
        <taxon>Mediterraneibacter</taxon>
    </lineage>
</organism>
<comment type="similarity">
    <text evidence="7">Belongs to the binding-protein-dependent transport system permease family.</text>
</comment>
<dbReference type="PROSITE" id="PS50928">
    <property type="entry name" value="ABC_TM1"/>
    <property type="match status" value="1"/>
</dbReference>
<evidence type="ECO:0000256" key="5">
    <source>
        <dbReference type="ARBA" id="ARBA00022989"/>
    </source>
</evidence>
<reference evidence="9" key="1">
    <citation type="journal article" date="2021" name="PeerJ">
        <title>Extensive microbial diversity within the chicken gut microbiome revealed by metagenomics and culture.</title>
        <authorList>
            <person name="Gilroy R."/>
            <person name="Ravi A."/>
            <person name="Getino M."/>
            <person name="Pursley I."/>
            <person name="Horton D.L."/>
            <person name="Alikhan N.F."/>
            <person name="Baker D."/>
            <person name="Gharbi K."/>
            <person name="Hall N."/>
            <person name="Watson M."/>
            <person name="Adriaenssens E.M."/>
            <person name="Foster-Nyarko E."/>
            <person name="Jarju S."/>
            <person name="Secka A."/>
            <person name="Antonio M."/>
            <person name="Oren A."/>
            <person name="Chaudhuri R.R."/>
            <person name="La Ragione R."/>
            <person name="Hildebrand F."/>
            <person name="Pallen M.J."/>
        </authorList>
    </citation>
    <scope>NUCLEOTIDE SEQUENCE</scope>
    <source>
        <strain evidence="9">ChiGjej1B1-1692</strain>
    </source>
</reference>
<evidence type="ECO:0000256" key="4">
    <source>
        <dbReference type="ARBA" id="ARBA00022692"/>
    </source>
</evidence>
<dbReference type="CDD" id="cd06261">
    <property type="entry name" value="TM_PBP2"/>
    <property type="match status" value="1"/>
</dbReference>
<reference evidence="9" key="2">
    <citation type="submission" date="2021-04" db="EMBL/GenBank/DDBJ databases">
        <authorList>
            <person name="Gilroy R."/>
        </authorList>
    </citation>
    <scope>NUCLEOTIDE SEQUENCE</scope>
    <source>
        <strain evidence="9">ChiGjej1B1-1692</strain>
    </source>
</reference>
<dbReference type="SUPFAM" id="SSF161098">
    <property type="entry name" value="MetI-like"/>
    <property type="match status" value="1"/>
</dbReference>
<evidence type="ECO:0000256" key="7">
    <source>
        <dbReference type="RuleBase" id="RU363032"/>
    </source>
</evidence>
<feature type="transmembrane region" description="Helical" evidence="7">
    <location>
        <begin position="195"/>
        <end position="216"/>
    </location>
</feature>
<feature type="transmembrane region" description="Helical" evidence="7">
    <location>
        <begin position="121"/>
        <end position="139"/>
    </location>
</feature>
<dbReference type="InterPro" id="IPR035906">
    <property type="entry name" value="MetI-like_sf"/>
</dbReference>
<evidence type="ECO:0000256" key="6">
    <source>
        <dbReference type="ARBA" id="ARBA00023136"/>
    </source>
</evidence>
<feature type="transmembrane region" description="Helical" evidence="7">
    <location>
        <begin position="21"/>
        <end position="44"/>
    </location>
</feature>
<feature type="transmembrane region" description="Helical" evidence="7">
    <location>
        <begin position="87"/>
        <end position="109"/>
    </location>
</feature>
<evidence type="ECO:0000256" key="2">
    <source>
        <dbReference type="ARBA" id="ARBA00022448"/>
    </source>
</evidence>
<protein>
    <submittedName>
        <fullName evidence="9">Carbohydrate ABC transporter permease</fullName>
    </submittedName>
</protein>
<keyword evidence="2 7" id="KW-0813">Transport</keyword>
<feature type="transmembrane region" description="Helical" evidence="7">
    <location>
        <begin position="151"/>
        <end position="174"/>
    </location>
</feature>
<dbReference type="GO" id="GO:0055085">
    <property type="term" value="P:transmembrane transport"/>
    <property type="evidence" value="ECO:0007669"/>
    <property type="project" value="InterPro"/>
</dbReference>
<dbReference type="Proteomes" id="UP000823894">
    <property type="component" value="Unassembled WGS sequence"/>
</dbReference>
<dbReference type="InterPro" id="IPR050901">
    <property type="entry name" value="BP-dep_ABC_trans_perm"/>
</dbReference>